<sequence length="135" mass="15441">MNKDNSNRLKFNGGISLKLQPNNEITDDRPYRVYGINRSEYHVTKFRIVGKPVEIVLPEPLKHTCDLADCKACHDAQKYEIFAVFQCDDPTMEIQLYLKHPTNGNEGWGHPNWTIEPDCNYAGEVQCINEISSEG</sequence>
<protein>
    <submittedName>
        <fullName evidence="1">Uncharacterized protein</fullName>
    </submittedName>
</protein>
<dbReference type="RefSeq" id="WP_061664312.1">
    <property type="nucleotide sequence ID" value="NZ_LOMO01000249.1"/>
</dbReference>
<comment type="caution">
    <text evidence="1">The sequence shown here is derived from an EMBL/GenBank/DDBJ whole genome shotgun (WGS) entry which is preliminary data.</text>
</comment>
<proteinExistence type="predicted"/>
<accession>A0A9X0MB18</accession>
<evidence type="ECO:0000313" key="2">
    <source>
        <dbReference type="Proteomes" id="UP000075476"/>
    </source>
</evidence>
<dbReference type="Proteomes" id="UP000075476">
    <property type="component" value="Unassembled WGS sequence"/>
</dbReference>
<organism evidence="1 2">
    <name type="scientific">Bacillus cereus</name>
    <dbReference type="NCBI Taxonomy" id="1396"/>
    <lineage>
        <taxon>Bacteria</taxon>
        <taxon>Bacillati</taxon>
        <taxon>Bacillota</taxon>
        <taxon>Bacilli</taxon>
        <taxon>Bacillales</taxon>
        <taxon>Bacillaceae</taxon>
        <taxon>Bacillus</taxon>
        <taxon>Bacillus cereus group</taxon>
    </lineage>
</organism>
<name>A0A9X0MB18_BACCE</name>
<evidence type="ECO:0000313" key="1">
    <source>
        <dbReference type="EMBL" id="KXY28655.1"/>
    </source>
</evidence>
<dbReference type="AlphaFoldDB" id="A0A9X0MB18"/>
<reference evidence="1 2" key="1">
    <citation type="submission" date="2015-12" db="EMBL/GenBank/DDBJ databases">
        <title>Bacillus cereus Group isolate.</title>
        <authorList>
            <person name="Kovac J."/>
        </authorList>
    </citation>
    <scope>NUCLEOTIDE SEQUENCE [LARGE SCALE GENOMIC DNA]</scope>
    <source>
        <strain evidence="1 2">FSL K6-0073</strain>
    </source>
</reference>
<gene>
    <name evidence="1" type="ORF">AT268_15375</name>
</gene>
<dbReference type="EMBL" id="LOMO01000249">
    <property type="protein sequence ID" value="KXY28655.1"/>
    <property type="molecule type" value="Genomic_DNA"/>
</dbReference>